<organism evidence="3 4">
    <name type="scientific">Aquatica leii</name>
    <dbReference type="NCBI Taxonomy" id="1421715"/>
    <lineage>
        <taxon>Eukaryota</taxon>
        <taxon>Metazoa</taxon>
        <taxon>Ecdysozoa</taxon>
        <taxon>Arthropoda</taxon>
        <taxon>Hexapoda</taxon>
        <taxon>Insecta</taxon>
        <taxon>Pterygota</taxon>
        <taxon>Neoptera</taxon>
        <taxon>Endopterygota</taxon>
        <taxon>Coleoptera</taxon>
        <taxon>Polyphaga</taxon>
        <taxon>Elateriformia</taxon>
        <taxon>Elateroidea</taxon>
        <taxon>Lampyridae</taxon>
        <taxon>Luciolinae</taxon>
        <taxon>Aquatica</taxon>
    </lineage>
</organism>
<evidence type="ECO:0000259" key="2">
    <source>
        <dbReference type="Pfam" id="PF16064"/>
    </source>
</evidence>
<reference evidence="4" key="1">
    <citation type="submission" date="2023-01" db="EMBL/GenBank/DDBJ databases">
        <title>Key to firefly adult light organ development and bioluminescence: homeobox transcription factors regulate luciferase expression and transportation to peroxisome.</title>
        <authorList>
            <person name="Fu X."/>
        </authorList>
    </citation>
    <scope>NUCLEOTIDE SEQUENCE [LARGE SCALE GENOMIC DNA]</scope>
</reference>
<dbReference type="InterPro" id="IPR032071">
    <property type="entry name" value="DUF4806"/>
</dbReference>
<dbReference type="PANTHER" id="PTHR34153:SF2">
    <property type="entry name" value="SI:CH211-262H13.3-RELATED"/>
    <property type="match status" value="1"/>
</dbReference>
<evidence type="ECO:0000313" key="3">
    <source>
        <dbReference type="EMBL" id="KAK4886455.1"/>
    </source>
</evidence>
<name>A0AAN7SSW3_9COLE</name>
<dbReference type="AlphaFoldDB" id="A0AAN7SSW3"/>
<dbReference type="Proteomes" id="UP001353858">
    <property type="component" value="Unassembled WGS sequence"/>
</dbReference>
<protein>
    <recommendedName>
        <fullName evidence="2">DUF4806 domain-containing protein</fullName>
    </recommendedName>
</protein>
<evidence type="ECO:0000256" key="1">
    <source>
        <dbReference type="SAM" id="MobiDB-lite"/>
    </source>
</evidence>
<feature type="domain" description="DUF4806" evidence="2">
    <location>
        <begin position="271"/>
        <end position="352"/>
    </location>
</feature>
<accession>A0AAN7SSW3</accession>
<comment type="caution">
    <text evidence="3">The sequence shown here is derived from an EMBL/GenBank/DDBJ whole genome shotgun (WGS) entry which is preliminary data.</text>
</comment>
<dbReference type="Pfam" id="PF16064">
    <property type="entry name" value="DUF4806"/>
    <property type="match status" value="1"/>
</dbReference>
<dbReference type="EMBL" id="JARPUR010000001">
    <property type="protein sequence ID" value="KAK4886455.1"/>
    <property type="molecule type" value="Genomic_DNA"/>
</dbReference>
<sequence length="392" mass="44650">MAQLKTWTVVRFLSENSVEAVPTYWIKFSEKKCYWSPYKSPQKLTKAISNQEAPSDNWDTYSVEFFQGSGNYESYEVAVEKCEAAKYESDLNSDIDNIALQNNEQRKRTSFPPKRYLISSSDEERSESDLQRSPSPLKKKRITVISNKMITPPLPPTPSSSSLFLGKDRSSSSTNTADCVVPDDVPLSLPQYNDNLEQNKTVVTTSRTCESCNSILNEVKAIKAVVLKIYHKQCITDQLQKQLSDDVNNGIKMMEKCNNPSINTKSFNLFDQVELPANTQDMLNQWELFLEITENYTSSVTQLSAIGGNTLYDFIKRLLSKIMKDSVAQNFNMSGRNNKNNFKETKTFKLLLDAAKTHRSVHTEKDVEIAVGSWLRRAKERHEQALKSIRIS</sequence>
<keyword evidence="4" id="KW-1185">Reference proteome</keyword>
<feature type="region of interest" description="Disordered" evidence="1">
    <location>
        <begin position="103"/>
        <end position="179"/>
    </location>
</feature>
<proteinExistence type="predicted"/>
<gene>
    <name evidence="3" type="ORF">RN001_002726</name>
</gene>
<evidence type="ECO:0000313" key="4">
    <source>
        <dbReference type="Proteomes" id="UP001353858"/>
    </source>
</evidence>
<dbReference type="PANTHER" id="PTHR34153">
    <property type="entry name" value="SI:CH211-262H13.3-RELATED-RELATED"/>
    <property type="match status" value="1"/>
</dbReference>